<evidence type="ECO:0000256" key="4">
    <source>
        <dbReference type="ARBA" id="ARBA00012560"/>
    </source>
</evidence>
<dbReference type="InterPro" id="IPR003385">
    <property type="entry name" value="Glyco_hydro_77"/>
</dbReference>
<sequence length="340" mass="39736">MDMLKLALHPLYLRVQALSKNKPEEIKAVDYEATLATKIAIAKKIFALEKDIILESNSFQKFLSENEEELEREGIWDFDRLSRPYIKQEFLQFKEDCNTEKKIASKLKTCMEKSLFLESEDKIRRHLFDLLRNMVLIRDPEDARKFYPRFNLEDTSSFEDLDDHRFVHHHAMTAPLCVPGGKKMKKEDRFYKNIVESEDIPPSKCTPEIAYFIVKQHMDAPSMWAIFPLQDLLALKEEYMTRPAAEETINDPTNPKHYWRYRVHMTLERLHEDNKLKTMIKELVCGSGRSHPPVEEAEMRLDQEKVPVVPEKQQSCSNMGREALSTQSNGASKKPTLTIT</sequence>
<keyword evidence="7" id="KW-0808">Transferase</keyword>
<evidence type="ECO:0000256" key="11">
    <source>
        <dbReference type="SAM" id="MobiDB-lite"/>
    </source>
</evidence>
<organism evidence="12 13">
    <name type="scientific">Dillenia turbinata</name>
    <dbReference type="NCBI Taxonomy" id="194707"/>
    <lineage>
        <taxon>Eukaryota</taxon>
        <taxon>Viridiplantae</taxon>
        <taxon>Streptophyta</taxon>
        <taxon>Embryophyta</taxon>
        <taxon>Tracheophyta</taxon>
        <taxon>Spermatophyta</taxon>
        <taxon>Magnoliopsida</taxon>
        <taxon>eudicotyledons</taxon>
        <taxon>Gunneridae</taxon>
        <taxon>Pentapetalae</taxon>
        <taxon>Dilleniales</taxon>
        <taxon>Dilleniaceae</taxon>
        <taxon>Dillenia</taxon>
    </lineage>
</organism>
<dbReference type="PANTHER" id="PTHR32518:SF3">
    <property type="entry name" value="4-ALPHA-GLUCANOTRANSFERASE"/>
    <property type="match status" value="1"/>
</dbReference>
<reference evidence="12 13" key="1">
    <citation type="submission" date="2023-12" db="EMBL/GenBank/DDBJ databases">
        <title>A high-quality genome assembly for Dillenia turbinata (Dilleniales).</title>
        <authorList>
            <person name="Chanderbali A."/>
        </authorList>
    </citation>
    <scope>NUCLEOTIDE SEQUENCE [LARGE SCALE GENOMIC DNA]</scope>
    <source>
        <strain evidence="12">LSX21</strain>
        <tissue evidence="12">Leaf</tissue>
    </source>
</reference>
<dbReference type="Gene3D" id="3.20.20.80">
    <property type="entry name" value="Glycosidases"/>
    <property type="match status" value="1"/>
</dbReference>
<dbReference type="GO" id="GO:0016787">
    <property type="term" value="F:hydrolase activity"/>
    <property type="evidence" value="ECO:0007669"/>
    <property type="project" value="UniProtKB-KW"/>
</dbReference>
<dbReference type="PANTHER" id="PTHR32518">
    <property type="match status" value="1"/>
</dbReference>
<evidence type="ECO:0000256" key="5">
    <source>
        <dbReference type="ARBA" id="ARBA00022490"/>
    </source>
</evidence>
<dbReference type="EC" id="2.4.1.25" evidence="4"/>
<gene>
    <name evidence="12" type="ORF">RJ641_025599</name>
</gene>
<evidence type="ECO:0000256" key="7">
    <source>
        <dbReference type="ARBA" id="ARBA00022679"/>
    </source>
</evidence>
<protein>
    <recommendedName>
        <fullName evidence="4">4-alpha-glucanotransferase</fullName>
        <ecNumber evidence="4">2.4.1.25</ecNumber>
    </recommendedName>
    <alternativeName>
        <fullName evidence="9">Amylomaltase</fullName>
    </alternativeName>
    <alternativeName>
        <fullName evidence="10">Disproportionating enzyme</fullName>
    </alternativeName>
</protein>
<comment type="catalytic activity">
    <reaction evidence="1">
        <text>Transfers a segment of a (1-&gt;4)-alpha-D-glucan to a new position in an acceptor, which may be glucose or a (1-&gt;4)-alpha-D-glucan.</text>
        <dbReference type="EC" id="2.4.1.25"/>
    </reaction>
</comment>
<evidence type="ECO:0000313" key="12">
    <source>
        <dbReference type="EMBL" id="KAK6944497.1"/>
    </source>
</evidence>
<evidence type="ECO:0000256" key="6">
    <source>
        <dbReference type="ARBA" id="ARBA00022676"/>
    </source>
</evidence>
<dbReference type="SUPFAM" id="SSF51445">
    <property type="entry name" value="(Trans)glycosidases"/>
    <property type="match status" value="1"/>
</dbReference>
<evidence type="ECO:0000256" key="9">
    <source>
        <dbReference type="ARBA" id="ARBA00031423"/>
    </source>
</evidence>
<dbReference type="Pfam" id="PF02446">
    <property type="entry name" value="Glyco_hydro_77"/>
    <property type="match status" value="1"/>
</dbReference>
<evidence type="ECO:0000256" key="8">
    <source>
        <dbReference type="ARBA" id="ARBA00023277"/>
    </source>
</evidence>
<comment type="subcellular location">
    <subcellularLocation>
        <location evidence="2">Cytoplasm</location>
    </subcellularLocation>
</comment>
<keyword evidence="5" id="KW-0963">Cytoplasm</keyword>
<comment type="caution">
    <text evidence="12">The sequence shown here is derived from an EMBL/GenBank/DDBJ whole genome shotgun (WGS) entry which is preliminary data.</text>
</comment>
<dbReference type="AlphaFoldDB" id="A0AAN8WA37"/>
<evidence type="ECO:0000256" key="3">
    <source>
        <dbReference type="ARBA" id="ARBA00005684"/>
    </source>
</evidence>
<dbReference type="InterPro" id="IPR017853">
    <property type="entry name" value="GH"/>
</dbReference>
<keyword evidence="6" id="KW-0328">Glycosyltransferase</keyword>
<comment type="similarity">
    <text evidence="3">Belongs to the disproportionating enzyme family.</text>
</comment>
<dbReference type="GO" id="GO:0005975">
    <property type="term" value="P:carbohydrate metabolic process"/>
    <property type="evidence" value="ECO:0007669"/>
    <property type="project" value="InterPro"/>
</dbReference>
<evidence type="ECO:0000313" key="13">
    <source>
        <dbReference type="Proteomes" id="UP001370490"/>
    </source>
</evidence>
<feature type="compositionally biased region" description="Polar residues" evidence="11">
    <location>
        <begin position="312"/>
        <end position="340"/>
    </location>
</feature>
<keyword evidence="12" id="KW-0378">Hydrolase</keyword>
<feature type="region of interest" description="Disordered" evidence="11">
    <location>
        <begin position="307"/>
        <end position="340"/>
    </location>
</feature>
<accession>A0AAN8WA37</accession>
<proteinExistence type="inferred from homology"/>
<dbReference type="GO" id="GO:0004134">
    <property type="term" value="F:4-alpha-glucanotransferase activity"/>
    <property type="evidence" value="ECO:0007669"/>
    <property type="project" value="UniProtKB-EC"/>
</dbReference>
<keyword evidence="8" id="KW-0119">Carbohydrate metabolism</keyword>
<dbReference type="Proteomes" id="UP001370490">
    <property type="component" value="Unassembled WGS sequence"/>
</dbReference>
<evidence type="ECO:0000256" key="1">
    <source>
        <dbReference type="ARBA" id="ARBA00000439"/>
    </source>
</evidence>
<keyword evidence="13" id="KW-1185">Reference proteome</keyword>
<name>A0AAN8WA37_9MAGN</name>
<dbReference type="EMBL" id="JBAMMX010000003">
    <property type="protein sequence ID" value="KAK6944497.1"/>
    <property type="molecule type" value="Genomic_DNA"/>
</dbReference>
<dbReference type="GO" id="GO:0005737">
    <property type="term" value="C:cytoplasm"/>
    <property type="evidence" value="ECO:0007669"/>
    <property type="project" value="UniProtKB-SubCell"/>
</dbReference>
<evidence type="ECO:0000256" key="2">
    <source>
        <dbReference type="ARBA" id="ARBA00004496"/>
    </source>
</evidence>
<evidence type="ECO:0000256" key="10">
    <source>
        <dbReference type="ARBA" id="ARBA00031501"/>
    </source>
</evidence>